<keyword evidence="2" id="KW-0472">Membrane</keyword>
<proteinExistence type="predicted"/>
<keyword evidence="2" id="KW-0812">Transmembrane</keyword>
<feature type="transmembrane region" description="Helical" evidence="2">
    <location>
        <begin position="88"/>
        <end position="108"/>
    </location>
</feature>
<sequence length="157" mass="18506">MNYDDLLLKEEDKIQKTSLFDRFFQKEPKLTEENLDFLDKQAQPHTQHTQEAEDNKEVETINTSLTQEEKDSLLDTKENTVAFSSQTILIALSAMIIALVLFIPKIYIRNNIYYTSRNIIQLQTQLDSLNEENKHIKKQLEDIKFNNLTYELDFSSR</sequence>
<reference evidence="3 4" key="1">
    <citation type="submission" date="2023-01" db="EMBL/GenBank/DDBJ databases">
        <title>Description of Helicobacter ibis sp. nov. isolated from faecal droppings of black-faced ibis (Theristicus melanopis).</title>
        <authorList>
            <person name="Lopez-Cantillo M."/>
            <person name="Vidal-Veuthey B."/>
            <person name="Mella A."/>
            <person name="De La Haba R."/>
            <person name="Collado L."/>
        </authorList>
    </citation>
    <scope>NUCLEOTIDE SEQUENCE [LARGE SCALE GENOMIC DNA]</scope>
    <source>
        <strain evidence="3 4">A82</strain>
    </source>
</reference>
<accession>A0ABT4VEE0</accession>
<dbReference type="EMBL" id="JAQHXR010000002">
    <property type="protein sequence ID" value="MDA3969059.1"/>
    <property type="molecule type" value="Genomic_DNA"/>
</dbReference>
<protein>
    <recommendedName>
        <fullName evidence="5">Septum formation initiator</fullName>
    </recommendedName>
</protein>
<feature type="coiled-coil region" evidence="1">
    <location>
        <begin position="119"/>
        <end position="146"/>
    </location>
</feature>
<evidence type="ECO:0000256" key="2">
    <source>
        <dbReference type="SAM" id="Phobius"/>
    </source>
</evidence>
<keyword evidence="1" id="KW-0175">Coiled coil</keyword>
<evidence type="ECO:0000256" key="1">
    <source>
        <dbReference type="SAM" id="Coils"/>
    </source>
</evidence>
<keyword evidence="2" id="KW-1133">Transmembrane helix</keyword>
<organism evidence="3 4">
    <name type="scientific">Helicobacter ibis</name>
    <dbReference type="NCBI Taxonomy" id="2962633"/>
    <lineage>
        <taxon>Bacteria</taxon>
        <taxon>Pseudomonadati</taxon>
        <taxon>Campylobacterota</taxon>
        <taxon>Epsilonproteobacteria</taxon>
        <taxon>Campylobacterales</taxon>
        <taxon>Helicobacteraceae</taxon>
        <taxon>Helicobacter</taxon>
    </lineage>
</organism>
<name>A0ABT4VEE0_9HELI</name>
<comment type="caution">
    <text evidence="3">The sequence shown here is derived from an EMBL/GenBank/DDBJ whole genome shotgun (WGS) entry which is preliminary data.</text>
</comment>
<gene>
    <name evidence="3" type="ORF">PF021_05140</name>
</gene>
<keyword evidence="4" id="KW-1185">Reference proteome</keyword>
<evidence type="ECO:0000313" key="3">
    <source>
        <dbReference type="EMBL" id="MDA3969059.1"/>
    </source>
</evidence>
<dbReference type="RefSeq" id="WP_271021355.1">
    <property type="nucleotide sequence ID" value="NZ_JAQHXR010000002.1"/>
</dbReference>
<dbReference type="Proteomes" id="UP001210261">
    <property type="component" value="Unassembled WGS sequence"/>
</dbReference>
<evidence type="ECO:0008006" key="5">
    <source>
        <dbReference type="Google" id="ProtNLM"/>
    </source>
</evidence>
<evidence type="ECO:0000313" key="4">
    <source>
        <dbReference type="Proteomes" id="UP001210261"/>
    </source>
</evidence>